<proteinExistence type="inferred from homology"/>
<gene>
    <name evidence="8 11" type="primary">gltX</name>
    <name evidence="11" type="ORF">NOG11_09880</name>
</gene>
<dbReference type="GO" id="GO:0004818">
    <property type="term" value="F:glutamate-tRNA ligase activity"/>
    <property type="evidence" value="ECO:0007669"/>
    <property type="project" value="UniProtKB-UniRule"/>
</dbReference>
<comment type="function">
    <text evidence="8">Catalyzes the attachment of glutamate to tRNA(Glu) in a two-step reaction: glutamate is first activated by ATP to form Glu-AMP and then transferred to the acceptor end of tRNA(Glu).</text>
</comment>
<dbReference type="GO" id="GO:0000049">
    <property type="term" value="F:tRNA binding"/>
    <property type="evidence" value="ECO:0007669"/>
    <property type="project" value="InterPro"/>
</dbReference>
<dbReference type="InterPro" id="IPR004527">
    <property type="entry name" value="Glu-tRNA-ligase_bac/mito"/>
</dbReference>
<keyword evidence="5 8" id="KW-0067">ATP-binding</keyword>
<evidence type="ECO:0000313" key="12">
    <source>
        <dbReference type="Proteomes" id="UP001142610"/>
    </source>
</evidence>
<dbReference type="InterPro" id="IPR008925">
    <property type="entry name" value="aa_tRNA-synth_I_cd-bd_sf"/>
</dbReference>
<dbReference type="Gene3D" id="3.40.50.620">
    <property type="entry name" value="HUPs"/>
    <property type="match status" value="1"/>
</dbReference>
<dbReference type="GO" id="GO:0008270">
    <property type="term" value="F:zinc ion binding"/>
    <property type="evidence" value="ECO:0007669"/>
    <property type="project" value="InterPro"/>
</dbReference>
<evidence type="ECO:0000256" key="3">
    <source>
        <dbReference type="ARBA" id="ARBA00022598"/>
    </source>
</evidence>
<dbReference type="Proteomes" id="UP001142610">
    <property type="component" value="Unassembled WGS sequence"/>
</dbReference>
<comment type="caution">
    <text evidence="8">Lacks conserved residue(s) required for the propagation of feature annotation.</text>
</comment>
<dbReference type="SUPFAM" id="SSF52374">
    <property type="entry name" value="Nucleotidylyl transferase"/>
    <property type="match status" value="1"/>
</dbReference>
<evidence type="ECO:0000256" key="1">
    <source>
        <dbReference type="ARBA" id="ARBA00007894"/>
    </source>
</evidence>
<evidence type="ECO:0000256" key="7">
    <source>
        <dbReference type="ARBA" id="ARBA00023146"/>
    </source>
</evidence>
<dbReference type="AlphaFoldDB" id="A0A9X2RKE7"/>
<comment type="similarity">
    <text evidence="1 8">Belongs to the class-I aminoacyl-tRNA synthetase family. Glutamate--tRNA ligase type 1 subfamily.</text>
</comment>
<dbReference type="InterPro" id="IPR020058">
    <property type="entry name" value="Glu/Gln-tRNA-synth_Ib_cat-dom"/>
</dbReference>
<keyword evidence="6 8" id="KW-0648">Protein biosynthesis</keyword>
<dbReference type="GO" id="GO:0006424">
    <property type="term" value="P:glutamyl-tRNA aminoacylation"/>
    <property type="evidence" value="ECO:0007669"/>
    <property type="project" value="UniProtKB-UniRule"/>
</dbReference>
<dbReference type="InterPro" id="IPR001412">
    <property type="entry name" value="aa-tRNA-synth_I_CS"/>
</dbReference>
<keyword evidence="3 8" id="KW-0436">Ligase</keyword>
<feature type="domain" description="Aminoacyl-tRNA synthetase class I anticodon-binding" evidence="10">
    <location>
        <begin position="324"/>
        <end position="464"/>
    </location>
</feature>
<dbReference type="InterPro" id="IPR049940">
    <property type="entry name" value="GluQ/Sye"/>
</dbReference>
<keyword evidence="2 8" id="KW-0963">Cytoplasm</keyword>
<comment type="subcellular location">
    <subcellularLocation>
        <location evidence="8">Cytoplasm</location>
    </subcellularLocation>
</comment>
<dbReference type="EMBL" id="JANIBC010000007">
    <property type="protein sequence ID" value="MCQ8185703.1"/>
    <property type="molecule type" value="Genomic_DNA"/>
</dbReference>
<evidence type="ECO:0000259" key="9">
    <source>
        <dbReference type="Pfam" id="PF00749"/>
    </source>
</evidence>
<dbReference type="PANTHER" id="PTHR43311:SF2">
    <property type="entry name" value="GLUTAMATE--TRNA LIGASE, MITOCHONDRIAL-RELATED"/>
    <property type="match status" value="1"/>
</dbReference>
<keyword evidence="12" id="KW-1185">Reference proteome</keyword>
<dbReference type="InterPro" id="IPR033910">
    <property type="entry name" value="GluRS_core"/>
</dbReference>
<comment type="catalytic activity">
    <reaction evidence="8">
        <text>tRNA(Glu) + L-glutamate + ATP = L-glutamyl-tRNA(Glu) + AMP + diphosphate</text>
        <dbReference type="Rhea" id="RHEA:23540"/>
        <dbReference type="Rhea" id="RHEA-COMP:9663"/>
        <dbReference type="Rhea" id="RHEA-COMP:9680"/>
        <dbReference type="ChEBI" id="CHEBI:29985"/>
        <dbReference type="ChEBI" id="CHEBI:30616"/>
        <dbReference type="ChEBI" id="CHEBI:33019"/>
        <dbReference type="ChEBI" id="CHEBI:78442"/>
        <dbReference type="ChEBI" id="CHEBI:78520"/>
        <dbReference type="ChEBI" id="CHEBI:456215"/>
        <dbReference type="EC" id="6.1.1.17"/>
    </reaction>
</comment>
<dbReference type="Gene3D" id="1.10.10.350">
    <property type="match status" value="1"/>
</dbReference>
<comment type="subunit">
    <text evidence="8">Monomer.</text>
</comment>
<feature type="short sequence motif" description="'HIGH' region" evidence="8">
    <location>
        <begin position="14"/>
        <end position="24"/>
    </location>
</feature>
<feature type="binding site" evidence="8">
    <location>
        <position position="244"/>
    </location>
    <ligand>
        <name>ATP</name>
        <dbReference type="ChEBI" id="CHEBI:30616"/>
    </ligand>
</feature>
<evidence type="ECO:0000256" key="8">
    <source>
        <dbReference type="HAMAP-Rule" id="MF_00022"/>
    </source>
</evidence>
<dbReference type="RefSeq" id="WP_256619592.1">
    <property type="nucleotide sequence ID" value="NZ_JANIBC010000007.1"/>
</dbReference>
<evidence type="ECO:0000256" key="4">
    <source>
        <dbReference type="ARBA" id="ARBA00022741"/>
    </source>
</evidence>
<keyword evidence="7 8" id="KW-0030">Aminoacyl-tRNA synthetase</keyword>
<dbReference type="InterPro" id="IPR020751">
    <property type="entry name" value="aa-tRNA-synth_I_codon-bd_sub2"/>
</dbReference>
<comment type="caution">
    <text evidence="11">The sequence shown here is derived from an EMBL/GenBank/DDBJ whole genome shotgun (WGS) entry which is preliminary data.</text>
</comment>
<feature type="short sequence motif" description="'KMSKS' region" evidence="8">
    <location>
        <begin position="241"/>
        <end position="245"/>
    </location>
</feature>
<dbReference type="GO" id="GO:0005524">
    <property type="term" value="F:ATP binding"/>
    <property type="evidence" value="ECO:0007669"/>
    <property type="project" value="UniProtKB-UniRule"/>
</dbReference>
<dbReference type="Pfam" id="PF00749">
    <property type="entry name" value="tRNA-synt_1c"/>
    <property type="match status" value="1"/>
</dbReference>
<protein>
    <recommendedName>
        <fullName evidence="8">Glutamate--tRNA ligase</fullName>
        <ecNumber evidence="8">6.1.1.17</ecNumber>
    </recommendedName>
    <alternativeName>
        <fullName evidence="8">Glutamyl-tRNA synthetase</fullName>
        <shortName evidence="8">GluRS</shortName>
    </alternativeName>
</protein>
<dbReference type="PRINTS" id="PR00987">
    <property type="entry name" value="TRNASYNTHGLU"/>
</dbReference>
<evidence type="ECO:0000259" key="10">
    <source>
        <dbReference type="Pfam" id="PF19269"/>
    </source>
</evidence>
<dbReference type="HAMAP" id="MF_00022">
    <property type="entry name" value="Glu_tRNA_synth_type1"/>
    <property type="match status" value="1"/>
</dbReference>
<dbReference type="NCBIfam" id="TIGR00464">
    <property type="entry name" value="gltX_bact"/>
    <property type="match status" value="1"/>
</dbReference>
<dbReference type="Pfam" id="PF19269">
    <property type="entry name" value="Anticodon_2"/>
    <property type="match status" value="1"/>
</dbReference>
<evidence type="ECO:0000256" key="2">
    <source>
        <dbReference type="ARBA" id="ARBA00022490"/>
    </source>
</evidence>
<sequence length="469" mass="50618">MSGETKPIVTRFAPSPTGYLHIGGARTALFNWLLARGAGAPEGSKFLLRIEDTDRARHNEEAVQAILDGLTWLGLDWDGEPISQHARAERHREVAEELLAKGKAYRCWLAGDELDAARAEAREKNVRFTSPYRDGGEGEGPYSVRLRAPIEGETVVRDAVQGEVRFPNAVSDDTVILRSDGTPTYMLAVVADDHDMGVTHVVRGDDHLNNTPKQQHIYEAMGWDVPVFAHVPLIHGADGKKLSKRHGALGVEAYRDEGYLPEGLMNGLLKLGFAHGDEEVIPEPRAKEVFSLGGIGKAPARLDPEKMASLNAHYIGELSEEDLVSRSVPFLSAEPTAEQRAALVRGAPFLKPRMKLLSDIAGAAAFLLLQRPFEITGKPGKPLRKEGSAKILGDLGETLAAVEDWSAATLDLAVQTYAETNGLGFGQVGPPLRAALTAGNPAPTLGETLYALGREESLARMEDARAIAG</sequence>
<evidence type="ECO:0000256" key="6">
    <source>
        <dbReference type="ARBA" id="ARBA00022917"/>
    </source>
</evidence>
<dbReference type="PANTHER" id="PTHR43311">
    <property type="entry name" value="GLUTAMATE--TRNA LIGASE"/>
    <property type="match status" value="1"/>
</dbReference>
<keyword evidence="4 8" id="KW-0547">Nucleotide-binding</keyword>
<dbReference type="SUPFAM" id="SSF48163">
    <property type="entry name" value="An anticodon-binding domain of class I aminoacyl-tRNA synthetases"/>
    <property type="match status" value="1"/>
</dbReference>
<dbReference type="EC" id="6.1.1.17" evidence="8"/>
<evidence type="ECO:0000313" key="11">
    <source>
        <dbReference type="EMBL" id="MCQ8185703.1"/>
    </source>
</evidence>
<dbReference type="GO" id="GO:0005829">
    <property type="term" value="C:cytosol"/>
    <property type="evidence" value="ECO:0007669"/>
    <property type="project" value="TreeGrafter"/>
</dbReference>
<name>A0A9X2RKE7_9PROT</name>
<reference evidence="11" key="1">
    <citation type="submission" date="2022-07" db="EMBL/GenBank/DDBJ databases">
        <title>Parvularcula maris sp. nov., an algicidal bacterium isolated from seawater.</title>
        <authorList>
            <person name="Li F."/>
        </authorList>
    </citation>
    <scope>NUCLEOTIDE SEQUENCE</scope>
    <source>
        <strain evidence="11">BGMRC 0090</strain>
    </source>
</reference>
<dbReference type="InterPro" id="IPR045462">
    <property type="entry name" value="aa-tRNA-synth_I_cd-bd"/>
</dbReference>
<evidence type="ECO:0000256" key="5">
    <source>
        <dbReference type="ARBA" id="ARBA00022840"/>
    </source>
</evidence>
<organism evidence="11 12">
    <name type="scientific">Parvularcula maris</name>
    <dbReference type="NCBI Taxonomy" id="2965077"/>
    <lineage>
        <taxon>Bacteria</taxon>
        <taxon>Pseudomonadati</taxon>
        <taxon>Pseudomonadota</taxon>
        <taxon>Alphaproteobacteria</taxon>
        <taxon>Parvularculales</taxon>
        <taxon>Parvularculaceae</taxon>
        <taxon>Parvularcula</taxon>
    </lineage>
</organism>
<dbReference type="InterPro" id="IPR000924">
    <property type="entry name" value="Glu/Gln-tRNA-synth"/>
</dbReference>
<dbReference type="CDD" id="cd00808">
    <property type="entry name" value="GluRS_core"/>
    <property type="match status" value="1"/>
</dbReference>
<accession>A0A9X2RKE7</accession>
<dbReference type="InterPro" id="IPR014729">
    <property type="entry name" value="Rossmann-like_a/b/a_fold"/>
</dbReference>
<dbReference type="PROSITE" id="PS00178">
    <property type="entry name" value="AA_TRNA_LIGASE_I"/>
    <property type="match status" value="1"/>
</dbReference>
<feature type="domain" description="Glutamyl/glutaminyl-tRNA synthetase class Ib catalytic" evidence="9">
    <location>
        <begin position="8"/>
        <end position="300"/>
    </location>
</feature>